<dbReference type="Proteomes" id="UP000317036">
    <property type="component" value="Unassembled WGS sequence"/>
</dbReference>
<gene>
    <name evidence="4" type="ORF">FPZ49_04845</name>
</gene>
<dbReference type="Gene3D" id="2.60.40.1080">
    <property type="match status" value="1"/>
</dbReference>
<feature type="domain" description="SLH" evidence="3">
    <location>
        <begin position="881"/>
        <end position="937"/>
    </location>
</feature>
<feature type="domain" description="SLH" evidence="3">
    <location>
        <begin position="754"/>
        <end position="817"/>
    </location>
</feature>
<dbReference type="EMBL" id="VNJI01000004">
    <property type="protein sequence ID" value="TVY11164.1"/>
    <property type="molecule type" value="Genomic_DNA"/>
</dbReference>
<sequence length="937" mass="101180">MKMKKRNKLALTLAVCLSMTVSSIPAYAASSGSINVSDKVTSIFDPVKDNGDTGDHTHGSSIVELPNGELLCVWFQGNGERDGTTTRIMGARSIDGGKTWKTPFVVTDAPEIADINPVVYVDSGDRLWLFWYPVLAGRWSTSQPRYAYSEKGSYEFDKIGNNVPNWTFSENIGIKIGKNIGDVVDPASPNDYISQDLNNPARAPLNSEGFVNTLKAKLLQEKEYAFTPIAQGGAGVSVKAHGSEFDALYTQAMQLSGGDPNQYIYAPTVADSIFKARSGYPYARRFGWQTKDKPFTVQLGGGKVRMLLPLYSDTLEISIMAFTEYDPSKPLADNSIRWEMSEPLVGIANVQPTMAQRKDGTIVAYMRDNGPRPYRVLYSESKDGGLTWSIAKDVAELQDPGVGHDLLQLKDGNWVFAHVDTENNRNTLAVALSDDEGKTWKYRRHLVLDTRASAGSYHYPAVSEAKNGDILVSFSRFYSPLDLNASSQSMASYKHIEFSRLTEDWIKQGDSVNMVREYENIDREIAVPAAFNIATASDDAIKALLPSKIKAYLSYKPGASNATLPSVDLPVNWDMTSIRNNFKLNTYLSDKFVGTVDESKLPAGITSDMLPAFAPYWKIYLYNDPAAVAVTKVQLDASSLTLVTGQTYTLNAAVSPSNASNNTLIWSTSDSHIATVVNGLVTAVSPGSVVITATTVDGNFTATATIAVNPPSSSSSSSSGGGSAAAPAPSTDSQPADSAQPVKKPAAESGKGKAPVFSDVSEHYAWAQNAINALASKGIIQGTSEQTFSPEKNISRADMMTMLVRALNLKAAFDSNFEDVKKDDYYYETLGAAKALGIVNGMDGNKFNPSQEISRQDLMVMVSRALKQQGKLPAGATADDLKVFKDASDIAGYAVDSVAALVKAGIVEGSDQMLNPNGKATRAEVAAIVFRILNQSK</sequence>
<keyword evidence="5" id="KW-1185">Reference proteome</keyword>
<dbReference type="PANTHER" id="PTHR43752:SF2">
    <property type="entry name" value="BNR_ASP-BOX REPEAT FAMILY PROTEIN"/>
    <property type="match status" value="1"/>
</dbReference>
<organism evidence="4 5">
    <name type="scientific">Paenibacillus cremeus</name>
    <dbReference type="NCBI Taxonomy" id="2163881"/>
    <lineage>
        <taxon>Bacteria</taxon>
        <taxon>Bacillati</taxon>
        <taxon>Bacillota</taxon>
        <taxon>Bacilli</taxon>
        <taxon>Bacillales</taxon>
        <taxon>Paenibacillaceae</taxon>
        <taxon>Paenibacillus</taxon>
    </lineage>
</organism>
<dbReference type="PANTHER" id="PTHR43752">
    <property type="entry name" value="BNR/ASP-BOX REPEAT FAMILY PROTEIN"/>
    <property type="match status" value="1"/>
</dbReference>
<evidence type="ECO:0000256" key="2">
    <source>
        <dbReference type="SAM" id="SignalP"/>
    </source>
</evidence>
<dbReference type="SMART" id="SM00635">
    <property type="entry name" value="BID_2"/>
    <property type="match status" value="1"/>
</dbReference>
<dbReference type="InterPro" id="IPR001119">
    <property type="entry name" value="SLH_dom"/>
</dbReference>
<dbReference type="PROSITE" id="PS51272">
    <property type="entry name" value="SLH"/>
    <property type="match status" value="3"/>
</dbReference>
<name>A0A559KGA1_9BACL</name>
<dbReference type="InterPro" id="IPR008964">
    <property type="entry name" value="Invasin/intimin_cell_adhesion"/>
</dbReference>
<dbReference type="InterPro" id="IPR036278">
    <property type="entry name" value="Sialidase_sf"/>
</dbReference>
<dbReference type="Pfam" id="PF02368">
    <property type="entry name" value="Big_2"/>
    <property type="match status" value="1"/>
</dbReference>
<feature type="compositionally biased region" description="Low complexity" evidence="1">
    <location>
        <begin position="710"/>
        <end position="739"/>
    </location>
</feature>
<protein>
    <recommendedName>
        <fullName evidence="3">SLH domain-containing protein</fullName>
    </recommendedName>
</protein>
<keyword evidence="2" id="KW-0732">Signal</keyword>
<feature type="region of interest" description="Disordered" evidence="1">
    <location>
        <begin position="706"/>
        <end position="754"/>
    </location>
</feature>
<evidence type="ECO:0000313" key="5">
    <source>
        <dbReference type="Proteomes" id="UP000317036"/>
    </source>
</evidence>
<evidence type="ECO:0000256" key="1">
    <source>
        <dbReference type="SAM" id="MobiDB-lite"/>
    </source>
</evidence>
<evidence type="ECO:0000259" key="3">
    <source>
        <dbReference type="PROSITE" id="PS51272"/>
    </source>
</evidence>
<feature type="signal peptide" evidence="2">
    <location>
        <begin position="1"/>
        <end position="28"/>
    </location>
</feature>
<dbReference type="OrthoDB" id="9809781at2"/>
<feature type="chain" id="PRO_5022014274" description="SLH domain-containing protein" evidence="2">
    <location>
        <begin position="29"/>
        <end position="937"/>
    </location>
</feature>
<dbReference type="Pfam" id="PF00395">
    <property type="entry name" value="SLH"/>
    <property type="match status" value="3"/>
</dbReference>
<dbReference type="InterPro" id="IPR003343">
    <property type="entry name" value="Big_2"/>
</dbReference>
<dbReference type="SUPFAM" id="SSF50939">
    <property type="entry name" value="Sialidases"/>
    <property type="match status" value="1"/>
</dbReference>
<dbReference type="Gene3D" id="2.120.10.10">
    <property type="match status" value="2"/>
</dbReference>
<dbReference type="Pfam" id="PF13088">
    <property type="entry name" value="BNR_2"/>
    <property type="match status" value="2"/>
</dbReference>
<comment type="caution">
    <text evidence="4">The sequence shown here is derived from an EMBL/GenBank/DDBJ whole genome shotgun (WGS) entry which is preliminary data.</text>
</comment>
<feature type="domain" description="SLH" evidence="3">
    <location>
        <begin position="818"/>
        <end position="876"/>
    </location>
</feature>
<dbReference type="AlphaFoldDB" id="A0A559KGA1"/>
<accession>A0A559KGA1</accession>
<proteinExistence type="predicted"/>
<dbReference type="InterPro" id="IPR011040">
    <property type="entry name" value="Sialidase"/>
</dbReference>
<reference evidence="4 5" key="1">
    <citation type="submission" date="2019-07" db="EMBL/GenBank/DDBJ databases">
        <authorList>
            <person name="Kim J."/>
        </authorList>
    </citation>
    <scope>NUCLEOTIDE SEQUENCE [LARGE SCALE GENOMIC DNA]</scope>
    <source>
        <strain evidence="4 5">JC52</strain>
    </source>
</reference>
<dbReference type="SUPFAM" id="SSF49373">
    <property type="entry name" value="Invasin/intimin cell-adhesion fragments"/>
    <property type="match status" value="1"/>
</dbReference>
<evidence type="ECO:0000313" key="4">
    <source>
        <dbReference type="EMBL" id="TVY11164.1"/>
    </source>
</evidence>
<dbReference type="CDD" id="cd15482">
    <property type="entry name" value="Sialidase_non-viral"/>
    <property type="match status" value="1"/>
</dbReference>